<dbReference type="Gene3D" id="2.130.10.10">
    <property type="entry name" value="YVTN repeat-like/Quinoprotein amine dehydrogenase"/>
    <property type="match status" value="1"/>
</dbReference>
<accession>A0A2G4T7R3</accession>
<dbReference type="InterPro" id="IPR019775">
    <property type="entry name" value="WD40_repeat_CS"/>
</dbReference>
<dbReference type="RefSeq" id="XP_023470755.1">
    <property type="nucleotide sequence ID" value="XM_023607430.1"/>
</dbReference>
<organism evidence="9 10">
    <name type="scientific">Rhizopus microsporus ATCC 52813</name>
    <dbReference type="NCBI Taxonomy" id="1340429"/>
    <lineage>
        <taxon>Eukaryota</taxon>
        <taxon>Fungi</taxon>
        <taxon>Fungi incertae sedis</taxon>
        <taxon>Mucoromycota</taxon>
        <taxon>Mucoromycotina</taxon>
        <taxon>Mucoromycetes</taxon>
        <taxon>Mucorales</taxon>
        <taxon>Mucorineae</taxon>
        <taxon>Rhizopodaceae</taxon>
        <taxon>Rhizopus</taxon>
    </lineage>
</organism>
<dbReference type="SUPFAM" id="SSF50978">
    <property type="entry name" value="WD40 repeat-like"/>
    <property type="match status" value="1"/>
</dbReference>
<dbReference type="GO" id="GO:0003714">
    <property type="term" value="F:transcription corepressor activity"/>
    <property type="evidence" value="ECO:0007669"/>
    <property type="project" value="InterPro"/>
</dbReference>
<keyword evidence="10" id="KW-1185">Reference proteome</keyword>
<dbReference type="PROSITE" id="PS50082">
    <property type="entry name" value="WD_REPEATS_2"/>
    <property type="match status" value="6"/>
</dbReference>
<name>A0A2G4T7R3_RHIZD</name>
<keyword evidence="3" id="KW-0677">Repeat</keyword>
<keyword evidence="5" id="KW-0804">Transcription</keyword>
<dbReference type="GO" id="GO:0006357">
    <property type="term" value="P:regulation of transcription by RNA polymerase II"/>
    <property type="evidence" value="ECO:0007669"/>
    <property type="project" value="TreeGrafter"/>
</dbReference>
<dbReference type="FunFam" id="1.20.960.30:FF:000001">
    <property type="entry name" value="F-box-like/WD repeat-containing protein TBL1XR1"/>
    <property type="match status" value="1"/>
</dbReference>
<feature type="repeat" description="WD" evidence="7">
    <location>
        <begin position="233"/>
        <end position="264"/>
    </location>
</feature>
<protein>
    <submittedName>
        <fullName evidence="9">WD40 repeat-like protein</fullName>
    </submittedName>
</protein>
<evidence type="ECO:0000256" key="7">
    <source>
        <dbReference type="PROSITE-ProRule" id="PRU00221"/>
    </source>
</evidence>
<sequence>MVLTSEEVNIIIYKYLQESGFRHTSFAFQYESQVEKSAYRDTHIQPGALINIIHKGLQFMEIEAHMNEEGELMECTVPFSLLEPHHCELTGNTFNTEPVRTTKRQRKETEKKQQKEREKRARKDVGDDEESIKEENETVKKVIKEDEDMAENNPIIPANTTSESSLPTKITEVDPDDVIILKGHKSEVFSCAWNPVTTSLLASGSGDATARLWHVPEDKNEAANSITLNHLPNLNDNKDVTTLDWNPTGTLLVTGSYDGQARIWTQKGQLRFVMAQHRGPIFSLKWNMKGDLILSGSADTTTIVWDPETGEMKQQFEHHMLAILDVDWMDNTTFASCSSDRTIYVCKIGQTKPLKKWVGHEDEVNAVRWDPSGQYLASCSDDMTAKIWSLSSDKPIQQIKGHTLQIYTLQWAPNQQKDGAKILATASFDSSVRLWDALSGTCLYVLNNHTEAVYSISFSPDASLLASGSFDEVLNVWDTKDGTLKKTYKADGGIFEVHFSKNGEKLAACTSNKQVVILNHMNK</sequence>
<dbReference type="STRING" id="1340429.A0A2G4T7R3"/>
<evidence type="ECO:0000256" key="4">
    <source>
        <dbReference type="ARBA" id="ARBA00023015"/>
    </source>
</evidence>
<keyword evidence="2 7" id="KW-0853">WD repeat</keyword>
<feature type="repeat" description="WD" evidence="7">
    <location>
        <begin position="274"/>
        <end position="315"/>
    </location>
</feature>
<gene>
    <name evidence="9" type="ORF">RHIMIDRAFT_221291</name>
</gene>
<dbReference type="InterPro" id="IPR020472">
    <property type="entry name" value="WD40_PAC1"/>
</dbReference>
<feature type="repeat" description="WD" evidence="7">
    <location>
        <begin position="357"/>
        <end position="398"/>
    </location>
</feature>
<reference evidence="9 10" key="1">
    <citation type="journal article" date="2016" name="Proc. Natl. Acad. Sci. U.S.A.">
        <title>Lipid metabolic changes in an early divergent fungus govern the establishment of a mutualistic symbiosis with endobacteria.</title>
        <authorList>
            <person name="Lastovetsky O.A."/>
            <person name="Gaspar M.L."/>
            <person name="Mondo S.J."/>
            <person name="LaButti K.M."/>
            <person name="Sandor L."/>
            <person name="Grigoriev I.V."/>
            <person name="Henry S.A."/>
            <person name="Pawlowska T.E."/>
        </authorList>
    </citation>
    <scope>NUCLEOTIDE SEQUENCE [LARGE SCALE GENOMIC DNA]</scope>
    <source>
        <strain evidence="9 10">ATCC 52813</strain>
    </source>
</reference>
<dbReference type="GO" id="GO:0034967">
    <property type="term" value="C:Set3 complex"/>
    <property type="evidence" value="ECO:0007669"/>
    <property type="project" value="UniProtKB-ARBA"/>
</dbReference>
<evidence type="ECO:0000256" key="3">
    <source>
        <dbReference type="ARBA" id="ARBA00022737"/>
    </source>
</evidence>
<comment type="subcellular location">
    <subcellularLocation>
        <location evidence="1">Nucleus</location>
    </subcellularLocation>
</comment>
<evidence type="ECO:0000256" key="8">
    <source>
        <dbReference type="SAM" id="MobiDB-lite"/>
    </source>
</evidence>
<dbReference type="SMART" id="SM00320">
    <property type="entry name" value="WD40"/>
    <property type="match status" value="8"/>
</dbReference>
<proteinExistence type="predicted"/>
<keyword evidence="4" id="KW-0805">Transcription regulation</keyword>
<feature type="compositionally biased region" description="Basic and acidic residues" evidence="8">
    <location>
        <begin position="107"/>
        <end position="125"/>
    </location>
</feature>
<evidence type="ECO:0000313" key="10">
    <source>
        <dbReference type="Proteomes" id="UP000242254"/>
    </source>
</evidence>
<dbReference type="CDD" id="cd22249">
    <property type="entry name" value="UDM1_RNF168_RNF169-like"/>
    <property type="match status" value="1"/>
</dbReference>
<evidence type="ECO:0000256" key="6">
    <source>
        <dbReference type="ARBA" id="ARBA00023242"/>
    </source>
</evidence>
<dbReference type="CDD" id="cd00200">
    <property type="entry name" value="WD40"/>
    <property type="match status" value="1"/>
</dbReference>
<dbReference type="InterPro" id="IPR006594">
    <property type="entry name" value="LisH"/>
</dbReference>
<feature type="region of interest" description="Disordered" evidence="8">
    <location>
        <begin position="88"/>
        <end position="137"/>
    </location>
</feature>
<evidence type="ECO:0000313" key="9">
    <source>
        <dbReference type="EMBL" id="PHZ17047.1"/>
    </source>
</evidence>
<feature type="repeat" description="WD" evidence="7">
    <location>
        <begin position="181"/>
        <end position="223"/>
    </location>
</feature>
<evidence type="ECO:0000256" key="2">
    <source>
        <dbReference type="ARBA" id="ARBA00022574"/>
    </source>
</evidence>
<evidence type="ECO:0000256" key="5">
    <source>
        <dbReference type="ARBA" id="ARBA00023163"/>
    </source>
</evidence>
<dbReference type="Gene3D" id="1.20.960.30">
    <property type="match status" value="1"/>
</dbReference>
<dbReference type="Pfam" id="PF08513">
    <property type="entry name" value="LisH"/>
    <property type="match status" value="1"/>
</dbReference>
<dbReference type="PROSITE" id="PS00678">
    <property type="entry name" value="WD_REPEATS_1"/>
    <property type="match status" value="1"/>
</dbReference>
<evidence type="ECO:0000256" key="1">
    <source>
        <dbReference type="ARBA" id="ARBA00004123"/>
    </source>
</evidence>
<dbReference type="PROSITE" id="PS50896">
    <property type="entry name" value="LISH"/>
    <property type="match status" value="1"/>
</dbReference>
<dbReference type="InterPro" id="IPR015943">
    <property type="entry name" value="WD40/YVTN_repeat-like_dom_sf"/>
</dbReference>
<dbReference type="InterPro" id="IPR045183">
    <property type="entry name" value="Ebi-like"/>
</dbReference>
<keyword evidence="6" id="KW-0539">Nucleus</keyword>
<dbReference type="FunFam" id="2.130.10.10:FF:000218">
    <property type="entry name" value="WD40 repeat-containing protein HOS15"/>
    <property type="match status" value="1"/>
</dbReference>
<dbReference type="EMBL" id="KZ303842">
    <property type="protein sequence ID" value="PHZ17047.1"/>
    <property type="molecule type" value="Genomic_DNA"/>
</dbReference>
<dbReference type="PRINTS" id="PR00320">
    <property type="entry name" value="GPROTEINBRPT"/>
</dbReference>
<dbReference type="GeneID" id="35438420"/>
<feature type="compositionally biased region" description="Polar residues" evidence="8">
    <location>
        <begin position="90"/>
        <end position="99"/>
    </location>
</feature>
<dbReference type="Pfam" id="PF00400">
    <property type="entry name" value="WD40"/>
    <property type="match status" value="7"/>
</dbReference>
<dbReference type="Proteomes" id="UP000242254">
    <property type="component" value="Unassembled WGS sequence"/>
</dbReference>
<dbReference type="PROSITE" id="PS50294">
    <property type="entry name" value="WD_REPEATS_REGION"/>
    <property type="match status" value="6"/>
</dbReference>
<dbReference type="InterPro" id="IPR036322">
    <property type="entry name" value="WD40_repeat_dom_sf"/>
</dbReference>
<dbReference type="AlphaFoldDB" id="A0A2G4T7R3"/>
<dbReference type="PANTHER" id="PTHR22846:SF2">
    <property type="entry name" value="F-BOX-LIKE_WD REPEAT-CONTAINING PROTEIN EBI"/>
    <property type="match status" value="1"/>
</dbReference>
<feature type="repeat" description="WD" evidence="7">
    <location>
        <begin position="399"/>
        <end position="445"/>
    </location>
</feature>
<dbReference type="InterPro" id="IPR001680">
    <property type="entry name" value="WD40_rpt"/>
</dbReference>
<feature type="repeat" description="WD" evidence="7">
    <location>
        <begin position="446"/>
        <end position="487"/>
    </location>
</feature>
<dbReference type="PANTHER" id="PTHR22846">
    <property type="entry name" value="WD40 REPEAT PROTEIN"/>
    <property type="match status" value="1"/>
</dbReference>
<dbReference type="SMART" id="SM00667">
    <property type="entry name" value="LisH"/>
    <property type="match status" value="1"/>
</dbReference>